<sequence length="83" mass="9201">MTGRHGSQLVGRCSDTAHGWQGGAVRSPILWPISSTTLVIRLQILRTCIPPSARLAATPPHGPGVWRRRTTTSRTRHEDLPRR</sequence>
<organism evidence="2">
    <name type="scientific">Arundo donax</name>
    <name type="common">Giant reed</name>
    <name type="synonym">Donax arundinaceus</name>
    <dbReference type="NCBI Taxonomy" id="35708"/>
    <lineage>
        <taxon>Eukaryota</taxon>
        <taxon>Viridiplantae</taxon>
        <taxon>Streptophyta</taxon>
        <taxon>Embryophyta</taxon>
        <taxon>Tracheophyta</taxon>
        <taxon>Spermatophyta</taxon>
        <taxon>Magnoliopsida</taxon>
        <taxon>Liliopsida</taxon>
        <taxon>Poales</taxon>
        <taxon>Poaceae</taxon>
        <taxon>PACMAD clade</taxon>
        <taxon>Arundinoideae</taxon>
        <taxon>Arundineae</taxon>
        <taxon>Arundo</taxon>
    </lineage>
</organism>
<evidence type="ECO:0000313" key="2">
    <source>
        <dbReference type="EMBL" id="JAD36355.1"/>
    </source>
</evidence>
<feature type="region of interest" description="Disordered" evidence="1">
    <location>
        <begin position="53"/>
        <end position="83"/>
    </location>
</feature>
<proteinExistence type="predicted"/>
<accession>A0A0A8ZHY9</accession>
<name>A0A0A8ZHY9_ARUDO</name>
<evidence type="ECO:0000256" key="1">
    <source>
        <dbReference type="SAM" id="MobiDB-lite"/>
    </source>
</evidence>
<protein>
    <submittedName>
        <fullName evidence="2">Uncharacterized protein</fullName>
    </submittedName>
</protein>
<dbReference type="EMBL" id="GBRH01261540">
    <property type="protein sequence ID" value="JAD36355.1"/>
    <property type="molecule type" value="Transcribed_RNA"/>
</dbReference>
<reference evidence="2" key="2">
    <citation type="journal article" date="2015" name="Data Brief">
        <title>Shoot transcriptome of the giant reed, Arundo donax.</title>
        <authorList>
            <person name="Barrero R.A."/>
            <person name="Guerrero F.D."/>
            <person name="Moolhuijzen P."/>
            <person name="Goolsby J.A."/>
            <person name="Tidwell J."/>
            <person name="Bellgard S.E."/>
            <person name="Bellgard M.I."/>
        </authorList>
    </citation>
    <scope>NUCLEOTIDE SEQUENCE</scope>
    <source>
        <tissue evidence="2">Shoot tissue taken approximately 20 cm above the soil surface</tissue>
    </source>
</reference>
<dbReference type="AlphaFoldDB" id="A0A0A8ZHY9"/>
<reference evidence="2" key="1">
    <citation type="submission" date="2014-09" db="EMBL/GenBank/DDBJ databases">
        <authorList>
            <person name="Magalhaes I.L.F."/>
            <person name="Oliveira U."/>
            <person name="Santos F.R."/>
            <person name="Vidigal T.H.D.A."/>
            <person name="Brescovit A.D."/>
            <person name="Santos A.J."/>
        </authorList>
    </citation>
    <scope>NUCLEOTIDE SEQUENCE</scope>
    <source>
        <tissue evidence="2">Shoot tissue taken approximately 20 cm above the soil surface</tissue>
    </source>
</reference>